<keyword evidence="3" id="KW-1185">Reference proteome</keyword>
<dbReference type="Proteomes" id="UP000289738">
    <property type="component" value="Chromosome B08"/>
</dbReference>
<accession>A0A444Y335</accession>
<protein>
    <submittedName>
        <fullName evidence="2">Uncharacterized protein</fullName>
    </submittedName>
</protein>
<reference evidence="2 3" key="1">
    <citation type="submission" date="2019-01" db="EMBL/GenBank/DDBJ databases">
        <title>Sequencing of cultivated peanut Arachis hypogaea provides insights into genome evolution and oil improvement.</title>
        <authorList>
            <person name="Chen X."/>
        </authorList>
    </citation>
    <scope>NUCLEOTIDE SEQUENCE [LARGE SCALE GENOMIC DNA]</scope>
    <source>
        <strain evidence="3">cv. Fuhuasheng</strain>
        <tissue evidence="2">Leaves</tissue>
    </source>
</reference>
<evidence type="ECO:0000313" key="3">
    <source>
        <dbReference type="Proteomes" id="UP000289738"/>
    </source>
</evidence>
<proteinExistence type="predicted"/>
<organism evidence="2 3">
    <name type="scientific">Arachis hypogaea</name>
    <name type="common">Peanut</name>
    <dbReference type="NCBI Taxonomy" id="3818"/>
    <lineage>
        <taxon>Eukaryota</taxon>
        <taxon>Viridiplantae</taxon>
        <taxon>Streptophyta</taxon>
        <taxon>Embryophyta</taxon>
        <taxon>Tracheophyta</taxon>
        <taxon>Spermatophyta</taxon>
        <taxon>Magnoliopsida</taxon>
        <taxon>eudicotyledons</taxon>
        <taxon>Gunneridae</taxon>
        <taxon>Pentapetalae</taxon>
        <taxon>rosids</taxon>
        <taxon>fabids</taxon>
        <taxon>Fabales</taxon>
        <taxon>Fabaceae</taxon>
        <taxon>Papilionoideae</taxon>
        <taxon>50 kb inversion clade</taxon>
        <taxon>dalbergioids sensu lato</taxon>
        <taxon>Dalbergieae</taxon>
        <taxon>Pterocarpus clade</taxon>
        <taxon>Arachis</taxon>
    </lineage>
</organism>
<name>A0A444Y335_ARAHY</name>
<sequence>MVSMICRKYCWVIRRYNSSHTCTSVTISQNHSKLDSNTMAEAIKLLVKADPFINVKSVIAEVQSKFNYTISYRKAWLEKQKHIESNFLRKFKNIQERFANTRSVISIYKNGVRLTLTGKTESYVNNQVRSVYRARFRPLENLTIWPAYHGPQFVSNSFLRRVTEGRSKMTRFLNEMDIQMLRDSRHCRQCNGEGHNHSKCHQCSGASANPSSQ</sequence>
<dbReference type="AlphaFoldDB" id="A0A444Y335"/>
<feature type="region of interest" description="Disordered" evidence="1">
    <location>
        <begin position="194"/>
        <end position="213"/>
    </location>
</feature>
<feature type="compositionally biased region" description="Polar residues" evidence="1">
    <location>
        <begin position="204"/>
        <end position="213"/>
    </location>
</feature>
<comment type="caution">
    <text evidence="2">The sequence shown here is derived from an EMBL/GenBank/DDBJ whole genome shotgun (WGS) entry which is preliminary data.</text>
</comment>
<evidence type="ECO:0000256" key="1">
    <source>
        <dbReference type="SAM" id="MobiDB-lite"/>
    </source>
</evidence>
<gene>
    <name evidence="2" type="ORF">Ahy_B08g092044</name>
</gene>
<dbReference type="EMBL" id="SDMP01000018">
    <property type="protein sequence ID" value="RYQ96327.1"/>
    <property type="molecule type" value="Genomic_DNA"/>
</dbReference>
<evidence type="ECO:0000313" key="2">
    <source>
        <dbReference type="EMBL" id="RYQ96327.1"/>
    </source>
</evidence>